<dbReference type="Pfam" id="PF00740">
    <property type="entry name" value="VP1_2"/>
    <property type="match status" value="1"/>
</dbReference>
<evidence type="ECO:0000313" key="9">
    <source>
        <dbReference type="EMBL" id="AII82172.1"/>
    </source>
</evidence>
<feature type="domain" description="Coat protein VP1/VP2 Parvovirus" evidence="7">
    <location>
        <begin position="237"/>
        <end position="746"/>
    </location>
</feature>
<dbReference type="EMBL" id="KF724386">
    <property type="protein sequence ID" value="AII82172.1"/>
    <property type="molecule type" value="Genomic_DNA"/>
</dbReference>
<dbReference type="InterPro" id="IPR016184">
    <property type="entry name" value="Capsid/spike_ssDNA_virus"/>
</dbReference>
<keyword evidence="3" id="KW-1140">T=1 icosahedral capsid protein</keyword>
<protein>
    <submittedName>
        <fullName evidence="9">VP1</fullName>
    </submittedName>
</protein>
<feature type="compositionally biased region" description="Low complexity" evidence="6">
    <location>
        <begin position="540"/>
        <end position="551"/>
    </location>
</feature>
<evidence type="ECO:0000259" key="8">
    <source>
        <dbReference type="Pfam" id="PF08398"/>
    </source>
</evidence>
<dbReference type="InterPro" id="IPR013607">
    <property type="entry name" value="Phospholipase_A2-like"/>
</dbReference>
<evidence type="ECO:0000256" key="6">
    <source>
        <dbReference type="SAM" id="MobiDB-lite"/>
    </source>
</evidence>
<dbReference type="GO" id="GO:0005198">
    <property type="term" value="F:structural molecule activity"/>
    <property type="evidence" value="ECO:0007669"/>
    <property type="project" value="InterPro"/>
</dbReference>
<organism evidence="9">
    <name type="scientific">Human parvovirus B19</name>
    <name type="common">HPV B19</name>
    <dbReference type="NCBI Taxonomy" id="10798"/>
    <lineage>
        <taxon>Viruses</taxon>
        <taxon>Monodnaviria</taxon>
        <taxon>Shotokuvirae</taxon>
        <taxon>Cossaviricota</taxon>
        <taxon>Quintoviricetes</taxon>
        <taxon>Piccovirales</taxon>
        <taxon>Parvoviridae</taxon>
        <taxon>Parvovirinae</taxon>
        <taxon>Erythroparvovirus</taxon>
        <taxon>Erythroparvovirus primate1</taxon>
    </lineage>
</organism>
<feature type="domain" description="Phospholipase A2-like" evidence="8">
    <location>
        <begin position="122"/>
        <end position="200"/>
    </location>
</feature>
<organismHost>
    <name type="scientific">Homo sapiens</name>
    <name type="common">Human</name>
    <dbReference type="NCBI Taxonomy" id="9606"/>
</organismHost>
<reference evidence="9" key="1">
    <citation type="submission" date="2013-10" db="EMBL/GenBank/DDBJ databases">
        <title>Parvovirus B19 genotype 2 in blood donation.</title>
        <authorList>
            <person name="Eis-Hubinger A.M."/>
            <person name="Hofmann J."/>
        </authorList>
    </citation>
    <scope>NUCLEOTIDE SEQUENCE</scope>
    <source>
        <strain evidence="9">BB-1</strain>
    </source>
</reference>
<dbReference type="Gene3D" id="2.170.30.10">
    <property type="entry name" value="Parvovirus coat protein VP1/VP2"/>
    <property type="match status" value="1"/>
</dbReference>
<dbReference type="InterPro" id="IPR001403">
    <property type="entry name" value="Parvovirus_coat"/>
</dbReference>
<evidence type="ECO:0000256" key="1">
    <source>
        <dbReference type="ARBA" id="ARBA00004328"/>
    </source>
</evidence>
<comment type="similarity">
    <text evidence="2">Belongs to the parvoviridae capsid protein family.</text>
</comment>
<proteinExistence type="inferred from homology"/>
<feature type="compositionally biased region" description="Polar residues" evidence="6">
    <location>
        <begin position="524"/>
        <end position="535"/>
    </location>
</feature>
<keyword evidence="4" id="KW-0167">Capsid protein</keyword>
<dbReference type="GO" id="GO:0039615">
    <property type="term" value="C:T=1 icosahedral viral capsid"/>
    <property type="evidence" value="ECO:0007669"/>
    <property type="project" value="UniProtKB-KW"/>
</dbReference>
<dbReference type="InterPro" id="IPR036952">
    <property type="entry name" value="VP1/VP2"/>
</dbReference>
<evidence type="ECO:0000256" key="5">
    <source>
        <dbReference type="ARBA" id="ARBA00022844"/>
    </source>
</evidence>
<evidence type="ECO:0000256" key="2">
    <source>
        <dbReference type="ARBA" id="ARBA00005398"/>
    </source>
</evidence>
<dbReference type="SUPFAM" id="SSF88645">
    <property type="entry name" value="ssDNA viruses"/>
    <property type="match status" value="1"/>
</dbReference>
<feature type="region of interest" description="Disordered" evidence="6">
    <location>
        <begin position="524"/>
        <end position="561"/>
    </location>
</feature>
<dbReference type="Pfam" id="PF08398">
    <property type="entry name" value="Phospholip_A2_4"/>
    <property type="match status" value="1"/>
</dbReference>
<evidence type="ECO:0000256" key="4">
    <source>
        <dbReference type="ARBA" id="ARBA00022561"/>
    </source>
</evidence>
<keyword evidence="5" id="KW-0946">Virion</keyword>
<feature type="region of interest" description="Disordered" evidence="6">
    <location>
        <begin position="77"/>
        <end position="110"/>
    </location>
</feature>
<comment type="subcellular location">
    <subcellularLocation>
        <location evidence="1">Virion</location>
    </subcellularLocation>
</comment>
<name>A0A076JTS1_PAVHB</name>
<evidence type="ECO:0000256" key="3">
    <source>
        <dbReference type="ARBA" id="ARBA00022431"/>
    </source>
</evidence>
<accession>A0A076JTS1</accession>
<sequence>MSKKSGKWWESDDKFAKDVYKQFVEFYEKVTGTDLELIQILKDHYNISLDNPLENPSSLFDLVARIKSNLKDTPDLYSHHFQSHGQLSDHPHALSPSSSHTEPRGENAVLSSEDLHKPGQVSIQLPGTNYVGPGNELQAGPPQSAVDSAARIHDFRYSQLAKLGINPYTHWTVADEELLKNIKNETGFQAQAVKDYFTLKGAAAPVAHFQGSLPEVPAYNASEKYPSMTSVNSAEASTGAGGGGSNPVKSMWSEGATFTANSVTCTFSRQFLIPYDPEHHYKVFSPAASSCHNASGKEAKVCTISPIMGYSTPWRYLDFNALNLFFSPLEFQHLIENYGSIAPDALTVNISEIAVKDVTDKTGGGVQVTDSTTGRLCMLVDHEYKYPYVLGQGQDTLAPELPIWVYFPPQYAYLTVGDVNTQGISGDSKKLASEESAFYVLEHSSFELLGTGGSATMSYKFPPVPPENLEGCSQHFYEIYNPLYGSRLGVPDTLGGDPKFRSLTHEDHAIQPQNFMPGPLVNSVSTKEGDTSNTGAGKALTGLSTGTSQSTRISLRPGPVSQPYHHWDTDKYVTGINAISHGQTTYGNAEDKEYQQGVGRFPNEKEQLKQLQGLNIHTYFPNKGTQQYTDQIERPLMVGSVWNRRALHYESQLWSKIPNLDDSFKTQFAALGGWGLHQPPPQIFLKILPQSGPIGGIKSMGITTLVQYAVGIMTVTMTFKLGPRKATGRWNPQPGVYPPHAAGHLPYVLYDPTATDVKQHHRHGYEKPEELWTAKSRVHPL</sequence>
<evidence type="ECO:0000259" key="7">
    <source>
        <dbReference type="Pfam" id="PF00740"/>
    </source>
</evidence>